<evidence type="ECO:0000256" key="1">
    <source>
        <dbReference type="SAM" id="MobiDB-lite"/>
    </source>
</evidence>
<dbReference type="AlphaFoldDB" id="A0A0E0BW94"/>
<proteinExistence type="predicted"/>
<dbReference type="Proteomes" id="UP000008021">
    <property type="component" value="Chromosome 1"/>
</dbReference>
<name>A0A0E0BW94_9ORYZ</name>
<keyword evidence="3" id="KW-1185">Reference proteome</keyword>
<feature type="compositionally biased region" description="Polar residues" evidence="1">
    <location>
        <begin position="13"/>
        <end position="22"/>
    </location>
</feature>
<feature type="region of interest" description="Disordered" evidence="1">
    <location>
        <begin position="1"/>
        <end position="30"/>
    </location>
</feature>
<reference evidence="2" key="2">
    <citation type="submission" date="2018-05" db="EMBL/GenBank/DDBJ databases">
        <title>OmerRS3 (Oryza meridionalis Reference Sequence Version 3).</title>
        <authorList>
            <person name="Zhang J."/>
            <person name="Kudrna D."/>
            <person name="Lee S."/>
            <person name="Talag J."/>
            <person name="Welchert J."/>
            <person name="Wing R.A."/>
        </authorList>
    </citation>
    <scope>NUCLEOTIDE SEQUENCE [LARGE SCALE GENOMIC DNA]</scope>
    <source>
        <strain evidence="2">cv. OR44</strain>
    </source>
</reference>
<dbReference type="Gramene" id="OMERI01G00850.4">
    <property type="protein sequence ID" value="OMERI01G00850.4"/>
    <property type="gene ID" value="OMERI01G00850"/>
</dbReference>
<reference evidence="2" key="1">
    <citation type="submission" date="2015-04" db="UniProtKB">
        <authorList>
            <consortium name="EnsemblPlants"/>
        </authorList>
    </citation>
    <scope>IDENTIFICATION</scope>
</reference>
<dbReference type="EnsemblPlants" id="OMERI01G00850.4">
    <property type="protein sequence ID" value="OMERI01G00850.4"/>
    <property type="gene ID" value="OMERI01G00850"/>
</dbReference>
<evidence type="ECO:0000313" key="3">
    <source>
        <dbReference type="Proteomes" id="UP000008021"/>
    </source>
</evidence>
<protein>
    <submittedName>
        <fullName evidence="2">Uncharacterized protein</fullName>
    </submittedName>
</protein>
<dbReference type="HOGENOM" id="CLU_2403309_0_0_1"/>
<sequence>MSHAARDPYWAPPSTTALNSCPFSRPRTEATPRCTHWRVGPTIPRGTDRVPLEGVVHSRSHSRRYARVDSTPFLLLLLLPAPPPSPPREATNL</sequence>
<organism evidence="2">
    <name type="scientific">Oryza meridionalis</name>
    <dbReference type="NCBI Taxonomy" id="40149"/>
    <lineage>
        <taxon>Eukaryota</taxon>
        <taxon>Viridiplantae</taxon>
        <taxon>Streptophyta</taxon>
        <taxon>Embryophyta</taxon>
        <taxon>Tracheophyta</taxon>
        <taxon>Spermatophyta</taxon>
        <taxon>Magnoliopsida</taxon>
        <taxon>Liliopsida</taxon>
        <taxon>Poales</taxon>
        <taxon>Poaceae</taxon>
        <taxon>BOP clade</taxon>
        <taxon>Oryzoideae</taxon>
        <taxon>Oryzeae</taxon>
        <taxon>Oryzinae</taxon>
        <taxon>Oryza</taxon>
    </lineage>
</organism>
<accession>A0A0E0BW94</accession>
<evidence type="ECO:0000313" key="2">
    <source>
        <dbReference type="EnsemblPlants" id="OMERI01G00850.4"/>
    </source>
</evidence>